<evidence type="ECO:0000313" key="2">
    <source>
        <dbReference type="EMBL" id="KAK4026785.1"/>
    </source>
</evidence>
<feature type="region of interest" description="Disordered" evidence="1">
    <location>
        <begin position="1"/>
        <end position="21"/>
    </location>
</feature>
<dbReference type="Proteomes" id="UP001234178">
    <property type="component" value="Unassembled WGS sequence"/>
</dbReference>
<name>A0ABR0AP17_9CRUS</name>
<protein>
    <submittedName>
        <fullName evidence="2">Uncharacterized protein</fullName>
    </submittedName>
</protein>
<proteinExistence type="predicted"/>
<comment type="caution">
    <text evidence="2">The sequence shown here is derived from an EMBL/GenBank/DDBJ whole genome shotgun (WGS) entry which is preliminary data.</text>
</comment>
<evidence type="ECO:0000256" key="1">
    <source>
        <dbReference type="SAM" id="MobiDB-lite"/>
    </source>
</evidence>
<sequence length="75" mass="8043">MKSRASSVTGHRRSPVEPASSLPITLNGFSLSRPISCGATNCVASSPAATQTFCVVDFIFLFLIVHSSLRKVNFE</sequence>
<gene>
    <name evidence="2" type="ORF">OUZ56_015811</name>
</gene>
<reference evidence="2 3" key="1">
    <citation type="journal article" date="2023" name="Nucleic Acids Res.">
        <title>The hologenome of Daphnia magna reveals possible DNA methylation and microbiome-mediated evolution of the host genome.</title>
        <authorList>
            <person name="Chaturvedi A."/>
            <person name="Li X."/>
            <person name="Dhandapani V."/>
            <person name="Marshall H."/>
            <person name="Kissane S."/>
            <person name="Cuenca-Cambronero M."/>
            <person name="Asole G."/>
            <person name="Calvet F."/>
            <person name="Ruiz-Romero M."/>
            <person name="Marangio P."/>
            <person name="Guigo R."/>
            <person name="Rago D."/>
            <person name="Mirbahai L."/>
            <person name="Eastwood N."/>
            <person name="Colbourne J.K."/>
            <person name="Zhou J."/>
            <person name="Mallon E."/>
            <person name="Orsini L."/>
        </authorList>
    </citation>
    <scope>NUCLEOTIDE SEQUENCE [LARGE SCALE GENOMIC DNA]</scope>
    <source>
        <strain evidence="2">LRV0_1</strain>
    </source>
</reference>
<organism evidence="2 3">
    <name type="scientific">Daphnia magna</name>
    <dbReference type="NCBI Taxonomy" id="35525"/>
    <lineage>
        <taxon>Eukaryota</taxon>
        <taxon>Metazoa</taxon>
        <taxon>Ecdysozoa</taxon>
        <taxon>Arthropoda</taxon>
        <taxon>Crustacea</taxon>
        <taxon>Branchiopoda</taxon>
        <taxon>Diplostraca</taxon>
        <taxon>Cladocera</taxon>
        <taxon>Anomopoda</taxon>
        <taxon>Daphniidae</taxon>
        <taxon>Daphnia</taxon>
    </lineage>
</organism>
<accession>A0ABR0AP17</accession>
<dbReference type="EMBL" id="JAOYFB010000038">
    <property type="protein sequence ID" value="KAK4026785.1"/>
    <property type="molecule type" value="Genomic_DNA"/>
</dbReference>
<keyword evidence="3" id="KW-1185">Reference proteome</keyword>
<evidence type="ECO:0000313" key="3">
    <source>
        <dbReference type="Proteomes" id="UP001234178"/>
    </source>
</evidence>